<evidence type="ECO:0008006" key="5">
    <source>
        <dbReference type="Google" id="ProtNLM"/>
    </source>
</evidence>
<feature type="region of interest" description="Disordered" evidence="1">
    <location>
        <begin position="35"/>
        <end position="62"/>
    </location>
</feature>
<dbReference type="Proteomes" id="UP000559987">
    <property type="component" value="Unassembled WGS sequence"/>
</dbReference>
<feature type="chain" id="PRO_5033060278" description="Lipase modulator" evidence="2">
    <location>
        <begin position="19"/>
        <end position="224"/>
    </location>
</feature>
<evidence type="ECO:0000256" key="2">
    <source>
        <dbReference type="SAM" id="SignalP"/>
    </source>
</evidence>
<evidence type="ECO:0000313" key="4">
    <source>
        <dbReference type="Proteomes" id="UP000559987"/>
    </source>
</evidence>
<feature type="signal peptide" evidence="2">
    <location>
        <begin position="1"/>
        <end position="18"/>
    </location>
</feature>
<organism evidence="3 4">
    <name type="scientific">Simiduia aestuariiviva</name>
    <dbReference type="NCBI Taxonomy" id="1510459"/>
    <lineage>
        <taxon>Bacteria</taxon>
        <taxon>Pseudomonadati</taxon>
        <taxon>Pseudomonadota</taxon>
        <taxon>Gammaproteobacteria</taxon>
        <taxon>Cellvibrionales</taxon>
        <taxon>Cellvibrionaceae</taxon>
        <taxon>Simiduia</taxon>
    </lineage>
</organism>
<reference evidence="3 4" key="1">
    <citation type="submission" date="2020-08" db="EMBL/GenBank/DDBJ databases">
        <title>Genomic Encyclopedia of Type Strains, Phase III (KMG-III): the genomes of soil and plant-associated and newly described type strains.</title>
        <authorList>
            <person name="Whitman W."/>
        </authorList>
    </citation>
    <scope>NUCLEOTIDE SEQUENCE [LARGE SCALE GENOMIC DNA]</scope>
    <source>
        <strain evidence="3 4">CECT 8571</strain>
    </source>
</reference>
<dbReference type="AlphaFoldDB" id="A0A839UMH1"/>
<gene>
    <name evidence="3" type="ORF">FHS30_002260</name>
</gene>
<sequence>MNKKWVWGFPLAVAIAIAAGKLMQVQDAPNSVANHKLRPQSTAPEQPANELTKTSAAAENSHPWLQHPQVQAYLKRQADKDAMRAYFNSDDNDPEQAQAMWDYIESLEQSNAVMGFEALHLKMAWLEKNSASEEEFKTRTTELMDKFRREAHASAAKYNPENTPEFKNYKQQEKAIVAEVQNMTSFPDGMTQQAYLRQRLLEARMDAYQGETNANSATDDDDDD</sequence>
<keyword evidence="2" id="KW-0732">Signal</keyword>
<dbReference type="EMBL" id="JACHXZ010000003">
    <property type="protein sequence ID" value="MBB3169052.1"/>
    <property type="molecule type" value="Genomic_DNA"/>
</dbReference>
<protein>
    <recommendedName>
        <fullName evidence="5">Lipase modulator</fullName>
    </recommendedName>
</protein>
<feature type="compositionally biased region" description="Polar residues" evidence="1">
    <location>
        <begin position="35"/>
        <end position="58"/>
    </location>
</feature>
<comment type="caution">
    <text evidence="3">The sequence shown here is derived from an EMBL/GenBank/DDBJ whole genome shotgun (WGS) entry which is preliminary data.</text>
</comment>
<evidence type="ECO:0000313" key="3">
    <source>
        <dbReference type="EMBL" id="MBB3169052.1"/>
    </source>
</evidence>
<accession>A0A839UMH1</accession>
<evidence type="ECO:0000256" key="1">
    <source>
        <dbReference type="SAM" id="MobiDB-lite"/>
    </source>
</evidence>
<name>A0A839UMH1_9GAMM</name>
<dbReference type="RefSeq" id="WP_183910546.1">
    <property type="nucleotide sequence ID" value="NZ_JACHXZ010000003.1"/>
</dbReference>
<proteinExistence type="predicted"/>
<keyword evidence="4" id="KW-1185">Reference proteome</keyword>